<dbReference type="Proteomes" id="UP000503017">
    <property type="component" value="Chromosome"/>
</dbReference>
<dbReference type="GO" id="GO:0071555">
    <property type="term" value="P:cell wall organization"/>
    <property type="evidence" value="ECO:0007669"/>
    <property type="project" value="UniProtKB-KW"/>
</dbReference>
<comment type="similarity">
    <text evidence="3 4">Belongs to the RlpA family.</text>
</comment>
<keyword evidence="1 3" id="KW-0456">Lyase</keyword>
<gene>
    <name evidence="3" type="primary">rlpA</name>
    <name evidence="6" type="ORF">EB235_04870</name>
</gene>
<protein>
    <recommendedName>
        <fullName evidence="3">Endolytic peptidoglycan transglycosylase RlpA</fullName>
        <ecNumber evidence="3">4.2.2.-</ecNumber>
    </recommendedName>
</protein>
<evidence type="ECO:0000256" key="2">
    <source>
        <dbReference type="ARBA" id="ARBA00023316"/>
    </source>
</evidence>
<evidence type="ECO:0000256" key="3">
    <source>
        <dbReference type="HAMAP-Rule" id="MF_02071"/>
    </source>
</evidence>
<dbReference type="PANTHER" id="PTHR34183">
    <property type="entry name" value="ENDOLYTIC PEPTIDOGLYCAN TRANSGLYCOSYLASE RLPA"/>
    <property type="match status" value="1"/>
</dbReference>
<keyword evidence="2 3" id="KW-0961">Cell wall biogenesis/degradation</keyword>
<dbReference type="InterPro" id="IPR012997">
    <property type="entry name" value="RplA"/>
</dbReference>
<dbReference type="RefSeq" id="WP_027032087.1">
    <property type="nucleotide sequence ID" value="NZ_CP033367.1"/>
</dbReference>
<dbReference type="InterPro" id="IPR034718">
    <property type="entry name" value="RlpA"/>
</dbReference>
<dbReference type="SUPFAM" id="SSF50685">
    <property type="entry name" value="Barwin-like endoglucanases"/>
    <property type="match status" value="1"/>
</dbReference>
<evidence type="ECO:0000313" key="7">
    <source>
        <dbReference type="Proteomes" id="UP000503017"/>
    </source>
</evidence>
<reference evidence="6 7" key="1">
    <citation type="submission" date="2018-10" db="EMBL/GenBank/DDBJ databases">
        <authorList>
            <person name="Perry B.J."/>
            <person name="Sullivan J.T."/>
            <person name="Murphy R.J.T."/>
            <person name="Ramsay J.P."/>
            <person name="Ronson C.W."/>
        </authorList>
    </citation>
    <scope>NUCLEOTIDE SEQUENCE [LARGE SCALE GENOMIC DNA]</scope>
    <source>
        <strain evidence="6 7">R88b</strain>
    </source>
</reference>
<evidence type="ECO:0000313" key="6">
    <source>
        <dbReference type="EMBL" id="QKD00906.1"/>
    </source>
</evidence>
<sequence length="122" mass="12588" precursor="true">MKNLNQTALVAVTIAAGLMVGASATSATAAAGQCGRASWYALHSKTASGERMNPSAMTAAHRTLPFGTKLRVTNQNNGKSVIVRINDRGPFIRGRVLDLSKGAAGQLGFIGSGQTAVCMARI</sequence>
<organism evidence="6 7">
    <name type="scientific">Mesorhizobium loti R88b</name>
    <dbReference type="NCBI Taxonomy" id="935548"/>
    <lineage>
        <taxon>Bacteria</taxon>
        <taxon>Pseudomonadati</taxon>
        <taxon>Pseudomonadota</taxon>
        <taxon>Alphaproteobacteria</taxon>
        <taxon>Hyphomicrobiales</taxon>
        <taxon>Phyllobacteriaceae</taxon>
        <taxon>Mesorhizobium</taxon>
    </lineage>
</organism>
<dbReference type="AlphaFoldDB" id="A0A6M7WGE3"/>
<feature type="domain" description="RlpA-like protein double-psi beta-barrel" evidence="5">
    <location>
        <begin position="33"/>
        <end position="117"/>
    </location>
</feature>
<comment type="function">
    <text evidence="3">Lytic transglycosylase with a strong preference for naked glycan strands that lack stem peptides.</text>
</comment>
<dbReference type="EC" id="4.2.2.-" evidence="3"/>
<name>A0A6M7WGE3_RHILI</name>
<dbReference type="PANTHER" id="PTHR34183:SF8">
    <property type="entry name" value="ENDOLYTIC PEPTIDOGLYCAN TRANSGLYCOSYLASE RLPA-RELATED"/>
    <property type="match status" value="1"/>
</dbReference>
<dbReference type="HAMAP" id="MF_02071">
    <property type="entry name" value="RlpA"/>
    <property type="match status" value="1"/>
</dbReference>
<proteinExistence type="inferred from homology"/>
<accession>A0A6M7WGE3</accession>
<feature type="signal peptide" evidence="3">
    <location>
        <begin position="1"/>
        <end position="29"/>
    </location>
</feature>
<evidence type="ECO:0000259" key="5">
    <source>
        <dbReference type="Pfam" id="PF03330"/>
    </source>
</evidence>
<evidence type="ECO:0000256" key="4">
    <source>
        <dbReference type="RuleBase" id="RU003495"/>
    </source>
</evidence>
<dbReference type="NCBIfam" id="TIGR00413">
    <property type="entry name" value="rlpA"/>
    <property type="match status" value="1"/>
</dbReference>
<evidence type="ECO:0000256" key="1">
    <source>
        <dbReference type="ARBA" id="ARBA00023239"/>
    </source>
</evidence>
<dbReference type="Gene3D" id="2.40.40.10">
    <property type="entry name" value="RlpA-like domain"/>
    <property type="match status" value="1"/>
</dbReference>
<dbReference type="GO" id="GO:0008932">
    <property type="term" value="F:lytic endotransglycosylase activity"/>
    <property type="evidence" value="ECO:0007669"/>
    <property type="project" value="UniProtKB-UniRule"/>
</dbReference>
<dbReference type="EMBL" id="CP033367">
    <property type="protein sequence ID" value="QKD00906.1"/>
    <property type="molecule type" value="Genomic_DNA"/>
</dbReference>
<dbReference type="InterPro" id="IPR036908">
    <property type="entry name" value="RlpA-like_sf"/>
</dbReference>
<dbReference type="CDD" id="cd22268">
    <property type="entry name" value="DPBB_RlpA-like"/>
    <property type="match status" value="1"/>
</dbReference>
<dbReference type="GO" id="GO:0000270">
    <property type="term" value="P:peptidoglycan metabolic process"/>
    <property type="evidence" value="ECO:0007669"/>
    <property type="project" value="UniProtKB-UniRule"/>
</dbReference>
<keyword evidence="3" id="KW-0732">Signal</keyword>
<dbReference type="Pfam" id="PF03330">
    <property type="entry name" value="DPBB_1"/>
    <property type="match status" value="1"/>
</dbReference>
<feature type="chain" id="PRO_5027183455" description="Endolytic peptidoglycan transglycosylase RlpA" evidence="3">
    <location>
        <begin position="30"/>
        <end position="122"/>
    </location>
</feature>
<dbReference type="InterPro" id="IPR009009">
    <property type="entry name" value="RlpA-like_DPBB"/>
</dbReference>